<accession>A0A9N9EBM8</accession>
<dbReference type="OrthoDB" id="10557515at2759"/>
<dbReference type="Proteomes" id="UP000789570">
    <property type="component" value="Unassembled WGS sequence"/>
</dbReference>
<protein>
    <submittedName>
        <fullName evidence="1">17478_t:CDS:1</fullName>
    </submittedName>
</protein>
<feature type="non-terminal residue" evidence="1">
    <location>
        <position position="1"/>
    </location>
</feature>
<evidence type="ECO:0000313" key="2">
    <source>
        <dbReference type="Proteomes" id="UP000789570"/>
    </source>
</evidence>
<comment type="caution">
    <text evidence="1">The sequence shown here is derived from an EMBL/GenBank/DDBJ whole genome shotgun (WGS) entry which is preliminary data.</text>
</comment>
<sequence length="83" mass="9622">QEIPVISQNMTKILEVTDILILEQNKQDLSQSYEGVHQAPSEYSEREKNEQFDIFSESTEFVPMEHNLFLEALADPEEGMSFK</sequence>
<proteinExistence type="predicted"/>
<dbReference type="EMBL" id="CAJVPQ010005324">
    <property type="protein sequence ID" value="CAG8668131.1"/>
    <property type="molecule type" value="Genomic_DNA"/>
</dbReference>
<gene>
    <name evidence="1" type="ORF">FCALED_LOCUS11883</name>
</gene>
<keyword evidence="2" id="KW-1185">Reference proteome</keyword>
<name>A0A9N9EBM8_9GLOM</name>
<organism evidence="1 2">
    <name type="scientific">Funneliformis caledonium</name>
    <dbReference type="NCBI Taxonomy" id="1117310"/>
    <lineage>
        <taxon>Eukaryota</taxon>
        <taxon>Fungi</taxon>
        <taxon>Fungi incertae sedis</taxon>
        <taxon>Mucoromycota</taxon>
        <taxon>Glomeromycotina</taxon>
        <taxon>Glomeromycetes</taxon>
        <taxon>Glomerales</taxon>
        <taxon>Glomeraceae</taxon>
        <taxon>Funneliformis</taxon>
    </lineage>
</organism>
<evidence type="ECO:0000313" key="1">
    <source>
        <dbReference type="EMBL" id="CAG8668131.1"/>
    </source>
</evidence>
<reference evidence="1" key="1">
    <citation type="submission" date="2021-06" db="EMBL/GenBank/DDBJ databases">
        <authorList>
            <person name="Kallberg Y."/>
            <person name="Tangrot J."/>
            <person name="Rosling A."/>
        </authorList>
    </citation>
    <scope>NUCLEOTIDE SEQUENCE</scope>
    <source>
        <strain evidence="1">UK204</strain>
    </source>
</reference>
<dbReference type="AlphaFoldDB" id="A0A9N9EBM8"/>